<keyword evidence="2" id="KW-0238">DNA-binding</keyword>
<reference evidence="5" key="1">
    <citation type="submission" date="2021-06" db="EMBL/GenBank/DDBJ databases">
        <title>Direct submission.</title>
        <authorList>
            <person name="Lee C.-S."/>
            <person name="Jin L."/>
        </authorList>
    </citation>
    <scope>NUCLEOTIDE SEQUENCE</scope>
    <source>
        <strain evidence="5">Con5</strain>
    </source>
</reference>
<dbReference type="Gene3D" id="3.40.1410.10">
    <property type="entry name" value="Chorismate lyase-like"/>
    <property type="match status" value="1"/>
</dbReference>
<keyword evidence="1" id="KW-0805">Transcription regulation</keyword>
<dbReference type="SMART" id="SM00866">
    <property type="entry name" value="UTRA"/>
    <property type="match status" value="1"/>
</dbReference>
<dbReference type="PRINTS" id="PR00035">
    <property type="entry name" value="HTHGNTR"/>
</dbReference>
<dbReference type="CDD" id="cd07377">
    <property type="entry name" value="WHTH_GntR"/>
    <property type="match status" value="1"/>
</dbReference>
<dbReference type="PROSITE" id="PS50949">
    <property type="entry name" value="HTH_GNTR"/>
    <property type="match status" value="1"/>
</dbReference>
<dbReference type="Pfam" id="PF07702">
    <property type="entry name" value="UTRA"/>
    <property type="match status" value="1"/>
</dbReference>
<dbReference type="SUPFAM" id="SSF46785">
    <property type="entry name" value="Winged helix' DNA-binding domain"/>
    <property type="match status" value="1"/>
</dbReference>
<evidence type="ECO:0000256" key="2">
    <source>
        <dbReference type="ARBA" id="ARBA00023125"/>
    </source>
</evidence>
<dbReference type="AlphaFoldDB" id="A0A975S235"/>
<gene>
    <name evidence="5" type="primary">phnF</name>
    <name evidence="5" type="ORF">KM031_04975</name>
</gene>
<name>A0A975S235_9RHOB</name>
<dbReference type="InterPro" id="IPR028978">
    <property type="entry name" value="Chorismate_lyase_/UTRA_dom_sf"/>
</dbReference>
<evidence type="ECO:0000313" key="5">
    <source>
        <dbReference type="EMBL" id="QWK91252.1"/>
    </source>
</evidence>
<dbReference type="SUPFAM" id="SSF64288">
    <property type="entry name" value="Chorismate lyase-like"/>
    <property type="match status" value="1"/>
</dbReference>
<organism evidence="5 6">
    <name type="scientific">Gemmobacter fulvus</name>
    <dbReference type="NCBI Taxonomy" id="2840474"/>
    <lineage>
        <taxon>Bacteria</taxon>
        <taxon>Pseudomonadati</taxon>
        <taxon>Pseudomonadota</taxon>
        <taxon>Alphaproteobacteria</taxon>
        <taxon>Rhodobacterales</taxon>
        <taxon>Paracoccaceae</taxon>
        <taxon>Gemmobacter</taxon>
    </lineage>
</organism>
<dbReference type="InterPro" id="IPR036390">
    <property type="entry name" value="WH_DNA-bd_sf"/>
</dbReference>
<evidence type="ECO:0000259" key="4">
    <source>
        <dbReference type="PROSITE" id="PS50949"/>
    </source>
</evidence>
<accession>A0A975S235</accession>
<dbReference type="NCBIfam" id="TIGR02325">
    <property type="entry name" value="C_P_lyase_phnF"/>
    <property type="match status" value="1"/>
</dbReference>
<protein>
    <submittedName>
        <fullName evidence="5">Phosphonate metabolism transcriptional regulator PhnF</fullName>
    </submittedName>
</protein>
<dbReference type="InterPro" id="IPR036388">
    <property type="entry name" value="WH-like_DNA-bd_sf"/>
</dbReference>
<dbReference type="EMBL" id="CP076361">
    <property type="protein sequence ID" value="QWK91252.1"/>
    <property type="molecule type" value="Genomic_DNA"/>
</dbReference>
<dbReference type="GO" id="GO:0003677">
    <property type="term" value="F:DNA binding"/>
    <property type="evidence" value="ECO:0007669"/>
    <property type="project" value="UniProtKB-KW"/>
</dbReference>
<dbReference type="PANTHER" id="PTHR44846">
    <property type="entry name" value="MANNOSYL-D-GLYCERATE TRANSPORT/METABOLISM SYSTEM REPRESSOR MNGR-RELATED"/>
    <property type="match status" value="1"/>
</dbReference>
<dbReference type="PANTHER" id="PTHR44846:SF1">
    <property type="entry name" value="MANNOSYL-D-GLYCERATE TRANSPORT_METABOLISM SYSTEM REPRESSOR MNGR-RELATED"/>
    <property type="match status" value="1"/>
</dbReference>
<dbReference type="InterPro" id="IPR011663">
    <property type="entry name" value="UTRA"/>
</dbReference>
<evidence type="ECO:0000256" key="1">
    <source>
        <dbReference type="ARBA" id="ARBA00023015"/>
    </source>
</evidence>
<dbReference type="RefSeq" id="WP_215503444.1">
    <property type="nucleotide sequence ID" value="NZ_CP076361.1"/>
</dbReference>
<dbReference type="Pfam" id="PF00392">
    <property type="entry name" value="GntR"/>
    <property type="match status" value="1"/>
</dbReference>
<evidence type="ECO:0000313" key="6">
    <source>
        <dbReference type="Proteomes" id="UP000679352"/>
    </source>
</evidence>
<feature type="domain" description="HTH gntR-type" evidence="4">
    <location>
        <begin position="10"/>
        <end position="78"/>
    </location>
</feature>
<dbReference type="Proteomes" id="UP000679352">
    <property type="component" value="Chromosome"/>
</dbReference>
<dbReference type="InterPro" id="IPR050679">
    <property type="entry name" value="Bact_HTH_transcr_reg"/>
</dbReference>
<sequence length="241" mass="25688">MTTAPKPARNPIWRSIAATLTDEIARAHYAPGDKLPTEAELAARFGVNRHTVRHALAALADQGLTHARRGAGVFVASRPADYPLGRRVRFHQTLAALGRSPGRSITRRETRPADATEADLLSLRPGDPVHVVEGISSADGQPMAAFRSLFPAQRLPRLLDHLDTTASITAALAAEGIADYTRASTRLTAKSASATLALALRLPEGAPILRSQAVNIDAQGVPIEYGTTWFAGDRVTLTVTP</sequence>
<dbReference type="GO" id="GO:0045892">
    <property type="term" value="P:negative regulation of DNA-templated transcription"/>
    <property type="evidence" value="ECO:0007669"/>
    <property type="project" value="TreeGrafter"/>
</dbReference>
<keyword evidence="6" id="KW-1185">Reference proteome</keyword>
<dbReference type="GO" id="GO:0003700">
    <property type="term" value="F:DNA-binding transcription factor activity"/>
    <property type="evidence" value="ECO:0007669"/>
    <property type="project" value="InterPro"/>
</dbReference>
<keyword evidence="3" id="KW-0804">Transcription</keyword>
<dbReference type="SMART" id="SM00345">
    <property type="entry name" value="HTH_GNTR"/>
    <property type="match status" value="1"/>
</dbReference>
<dbReference type="KEGG" id="gfu:KM031_04975"/>
<evidence type="ECO:0000256" key="3">
    <source>
        <dbReference type="ARBA" id="ARBA00023163"/>
    </source>
</evidence>
<dbReference type="Gene3D" id="1.10.10.10">
    <property type="entry name" value="Winged helix-like DNA-binding domain superfamily/Winged helix DNA-binding domain"/>
    <property type="match status" value="1"/>
</dbReference>
<proteinExistence type="predicted"/>
<dbReference type="InterPro" id="IPR000524">
    <property type="entry name" value="Tscrpt_reg_HTH_GntR"/>
</dbReference>
<dbReference type="InterPro" id="IPR012702">
    <property type="entry name" value="CP_lyase_PhnF"/>
</dbReference>